<gene>
    <name evidence="1" type="ORF">BpHYR1_012631</name>
</gene>
<keyword evidence="2" id="KW-1185">Reference proteome</keyword>
<reference evidence="1 2" key="1">
    <citation type="journal article" date="2018" name="Sci. Rep.">
        <title>Genomic signatures of local adaptation to the degree of environmental predictability in rotifers.</title>
        <authorList>
            <person name="Franch-Gras L."/>
            <person name="Hahn C."/>
            <person name="Garcia-Roger E.M."/>
            <person name="Carmona M.J."/>
            <person name="Serra M."/>
            <person name="Gomez A."/>
        </authorList>
    </citation>
    <scope>NUCLEOTIDE SEQUENCE [LARGE SCALE GENOMIC DNA]</scope>
    <source>
        <strain evidence="1">HYR1</strain>
    </source>
</reference>
<dbReference type="EMBL" id="REGN01000739">
    <property type="protein sequence ID" value="RNA39556.1"/>
    <property type="molecule type" value="Genomic_DNA"/>
</dbReference>
<protein>
    <submittedName>
        <fullName evidence="1">Uncharacterized protein</fullName>
    </submittedName>
</protein>
<evidence type="ECO:0000313" key="2">
    <source>
        <dbReference type="Proteomes" id="UP000276133"/>
    </source>
</evidence>
<name>A0A3M7SUX9_BRAPC</name>
<organism evidence="1 2">
    <name type="scientific">Brachionus plicatilis</name>
    <name type="common">Marine rotifer</name>
    <name type="synonym">Brachionus muelleri</name>
    <dbReference type="NCBI Taxonomy" id="10195"/>
    <lineage>
        <taxon>Eukaryota</taxon>
        <taxon>Metazoa</taxon>
        <taxon>Spiralia</taxon>
        <taxon>Gnathifera</taxon>
        <taxon>Rotifera</taxon>
        <taxon>Eurotatoria</taxon>
        <taxon>Monogononta</taxon>
        <taxon>Pseudotrocha</taxon>
        <taxon>Ploima</taxon>
        <taxon>Brachionidae</taxon>
        <taxon>Brachionus</taxon>
    </lineage>
</organism>
<evidence type="ECO:0000313" key="1">
    <source>
        <dbReference type="EMBL" id="RNA39556.1"/>
    </source>
</evidence>
<proteinExistence type="predicted"/>
<accession>A0A3M7SUX9</accession>
<dbReference type="Proteomes" id="UP000276133">
    <property type="component" value="Unassembled WGS sequence"/>
</dbReference>
<comment type="caution">
    <text evidence="1">The sequence shown here is derived from an EMBL/GenBank/DDBJ whole genome shotgun (WGS) entry which is preliminary data.</text>
</comment>
<sequence length="103" mass="12052">MIRSLFDYCFVILNSGTQRIHGYFPIETSIKINERLKLDLVDDRENKINRNSIAKEIVEFLIDAQNEEKSSVCYSVPTYLTFSNKKRRDSEKRAQTICNLDVT</sequence>
<dbReference type="AlphaFoldDB" id="A0A3M7SUX9"/>